<dbReference type="PANTHER" id="PTHR12649:SF29">
    <property type="entry name" value="AMINOACYL-TRNA HYDROLASE"/>
    <property type="match status" value="1"/>
</dbReference>
<dbReference type="EC" id="3.1.1.29" evidence="1"/>
<dbReference type="GO" id="GO:0005829">
    <property type="term" value="C:cytosol"/>
    <property type="evidence" value="ECO:0007669"/>
    <property type="project" value="TreeGrafter"/>
</dbReference>
<sequence>MDTASDGAFQPKEELLTILTSLGFSRNASIKALYYTGNSNADLAAAWVIENQHRSNIDAPLNVSREDESDVSDEAEYLPEGVDFYKMVFIVNAELNMGVGKTAAQVAHAALGLHRTLLDDPQKFGQMLMSWEQFGETKIVTKGDNVAQLMTLAEKASSLGLPHYIVHDAGKTQIAAGSTTVLAIMGKLDVVDSITGSLSLL</sequence>
<dbReference type="NCBIfam" id="TIGR00283">
    <property type="entry name" value="arch_pth2"/>
    <property type="match status" value="1"/>
</dbReference>
<dbReference type="SUPFAM" id="SSF46934">
    <property type="entry name" value="UBA-like"/>
    <property type="match status" value="1"/>
</dbReference>
<dbReference type="Pfam" id="PF01981">
    <property type="entry name" value="PTH2"/>
    <property type="match status" value="1"/>
</dbReference>
<evidence type="ECO:0000313" key="5">
    <source>
        <dbReference type="EMBL" id="EKC21476.1"/>
    </source>
</evidence>
<dbReference type="GO" id="GO:0004045">
    <property type="term" value="F:peptidyl-tRNA hydrolase activity"/>
    <property type="evidence" value="ECO:0007669"/>
    <property type="project" value="UniProtKB-EC"/>
</dbReference>
<reference evidence="5" key="1">
    <citation type="journal article" date="2012" name="Nature">
        <title>The oyster genome reveals stress adaptation and complexity of shell formation.</title>
        <authorList>
            <person name="Zhang G."/>
            <person name="Fang X."/>
            <person name="Guo X."/>
            <person name="Li L."/>
            <person name="Luo R."/>
            <person name="Xu F."/>
            <person name="Yang P."/>
            <person name="Zhang L."/>
            <person name="Wang X."/>
            <person name="Qi H."/>
            <person name="Xiong Z."/>
            <person name="Que H."/>
            <person name="Xie Y."/>
            <person name="Holland P.W."/>
            <person name="Paps J."/>
            <person name="Zhu Y."/>
            <person name="Wu F."/>
            <person name="Chen Y."/>
            <person name="Wang J."/>
            <person name="Peng C."/>
            <person name="Meng J."/>
            <person name="Yang L."/>
            <person name="Liu J."/>
            <person name="Wen B."/>
            <person name="Zhang N."/>
            <person name="Huang Z."/>
            <person name="Zhu Q."/>
            <person name="Feng Y."/>
            <person name="Mount A."/>
            <person name="Hedgecock D."/>
            <person name="Xu Z."/>
            <person name="Liu Y."/>
            <person name="Domazet-Loso T."/>
            <person name="Du Y."/>
            <person name="Sun X."/>
            <person name="Zhang S."/>
            <person name="Liu B."/>
            <person name="Cheng P."/>
            <person name="Jiang X."/>
            <person name="Li J."/>
            <person name="Fan D."/>
            <person name="Wang W."/>
            <person name="Fu W."/>
            <person name="Wang T."/>
            <person name="Wang B."/>
            <person name="Zhang J."/>
            <person name="Peng Z."/>
            <person name="Li Y."/>
            <person name="Li N."/>
            <person name="Wang J."/>
            <person name="Chen M."/>
            <person name="He Y."/>
            <person name="Tan F."/>
            <person name="Song X."/>
            <person name="Zheng Q."/>
            <person name="Huang R."/>
            <person name="Yang H."/>
            <person name="Du X."/>
            <person name="Chen L."/>
            <person name="Yang M."/>
            <person name="Gaffney P.M."/>
            <person name="Wang S."/>
            <person name="Luo L."/>
            <person name="She Z."/>
            <person name="Ming Y."/>
            <person name="Huang W."/>
            <person name="Zhang S."/>
            <person name="Huang B."/>
            <person name="Zhang Y."/>
            <person name="Qu T."/>
            <person name="Ni P."/>
            <person name="Miao G."/>
            <person name="Wang J."/>
            <person name="Wang Q."/>
            <person name="Steinberg C.E."/>
            <person name="Wang H."/>
            <person name="Li N."/>
            <person name="Qian L."/>
            <person name="Zhang G."/>
            <person name="Li Y."/>
            <person name="Yang H."/>
            <person name="Liu X."/>
            <person name="Wang J."/>
            <person name="Yin Y."/>
            <person name="Wang J."/>
        </authorList>
    </citation>
    <scope>NUCLEOTIDE SEQUENCE [LARGE SCALE GENOMIC DNA]</scope>
    <source>
        <strain evidence="5">05x7-T-G4-1.051#20</strain>
    </source>
</reference>
<dbReference type="InterPro" id="IPR009060">
    <property type="entry name" value="UBA-like_sf"/>
</dbReference>
<dbReference type="Pfam" id="PF22562">
    <property type="entry name" value="UBA_7"/>
    <property type="match status" value="1"/>
</dbReference>
<dbReference type="SUPFAM" id="SSF102462">
    <property type="entry name" value="Peptidyl-tRNA hydrolase II"/>
    <property type="match status" value="1"/>
</dbReference>
<evidence type="ECO:0000256" key="2">
    <source>
        <dbReference type="ARBA" id="ARBA00022801"/>
    </source>
</evidence>
<evidence type="ECO:0000256" key="1">
    <source>
        <dbReference type="ARBA" id="ARBA00013260"/>
    </source>
</evidence>
<protein>
    <recommendedName>
        <fullName evidence="1">peptidyl-tRNA hydrolase</fullName>
        <ecNumber evidence="1">3.1.1.29</ecNumber>
    </recommendedName>
</protein>
<dbReference type="InterPro" id="IPR023476">
    <property type="entry name" value="Pep_tRNA_hydro_II_dom_sf"/>
</dbReference>
<comment type="catalytic activity">
    <reaction evidence="4">
        <text>an N-acyl-L-alpha-aminoacyl-tRNA + H2O = an N-acyl-L-amino acid + a tRNA + H(+)</text>
        <dbReference type="Rhea" id="RHEA:54448"/>
        <dbReference type="Rhea" id="RHEA-COMP:10123"/>
        <dbReference type="Rhea" id="RHEA-COMP:13883"/>
        <dbReference type="ChEBI" id="CHEBI:15377"/>
        <dbReference type="ChEBI" id="CHEBI:15378"/>
        <dbReference type="ChEBI" id="CHEBI:59874"/>
        <dbReference type="ChEBI" id="CHEBI:78442"/>
        <dbReference type="ChEBI" id="CHEBI:138191"/>
        <dbReference type="EC" id="3.1.1.29"/>
    </reaction>
</comment>
<dbReference type="CDD" id="cd14296">
    <property type="entry name" value="UBA1_scUBP14_like"/>
    <property type="match status" value="1"/>
</dbReference>
<evidence type="ECO:0000256" key="3">
    <source>
        <dbReference type="ARBA" id="ARBA00038050"/>
    </source>
</evidence>
<dbReference type="CDD" id="cd02430">
    <property type="entry name" value="PTH2"/>
    <property type="match status" value="1"/>
</dbReference>
<dbReference type="Gene3D" id="3.40.1490.10">
    <property type="entry name" value="Bit1"/>
    <property type="match status" value="1"/>
</dbReference>
<name>K1QII7_MAGGI</name>
<dbReference type="InterPro" id="IPR015940">
    <property type="entry name" value="UBA"/>
</dbReference>
<dbReference type="InParanoid" id="K1QII7"/>
<comment type="similarity">
    <text evidence="3">Belongs to the PTH2 family.</text>
</comment>
<accession>K1QII7</accession>
<gene>
    <name evidence="5" type="ORF">CGI_10003857</name>
</gene>
<proteinExistence type="inferred from homology"/>
<dbReference type="AlphaFoldDB" id="K1QII7"/>
<dbReference type="HOGENOM" id="CLU_073661_0_2_1"/>
<dbReference type="PANTHER" id="PTHR12649">
    <property type="entry name" value="PEPTIDYL-TRNA HYDROLASE 2"/>
    <property type="match status" value="1"/>
</dbReference>
<dbReference type="PROSITE" id="PS50030">
    <property type="entry name" value="UBA"/>
    <property type="match status" value="1"/>
</dbReference>
<dbReference type="FunFam" id="3.40.1490.10:FF:000002">
    <property type="entry name" value="Peptidyl-tRNA hydrolase 2, mitochondrial"/>
    <property type="match status" value="1"/>
</dbReference>
<dbReference type="InterPro" id="IPR002833">
    <property type="entry name" value="PTH2"/>
</dbReference>
<keyword evidence="2 5" id="KW-0378">Hydrolase</keyword>
<dbReference type="EMBL" id="JH818469">
    <property type="protein sequence ID" value="EKC21476.1"/>
    <property type="molecule type" value="Genomic_DNA"/>
</dbReference>
<dbReference type="Gene3D" id="1.10.8.10">
    <property type="entry name" value="DNA helicase RuvA subunit, C-terminal domain"/>
    <property type="match status" value="1"/>
</dbReference>
<evidence type="ECO:0000256" key="4">
    <source>
        <dbReference type="ARBA" id="ARBA00048707"/>
    </source>
</evidence>
<organism evidence="5">
    <name type="scientific">Magallana gigas</name>
    <name type="common">Pacific oyster</name>
    <name type="synonym">Crassostrea gigas</name>
    <dbReference type="NCBI Taxonomy" id="29159"/>
    <lineage>
        <taxon>Eukaryota</taxon>
        <taxon>Metazoa</taxon>
        <taxon>Spiralia</taxon>
        <taxon>Lophotrochozoa</taxon>
        <taxon>Mollusca</taxon>
        <taxon>Bivalvia</taxon>
        <taxon>Autobranchia</taxon>
        <taxon>Pteriomorphia</taxon>
        <taxon>Ostreida</taxon>
        <taxon>Ostreoidea</taxon>
        <taxon>Ostreidae</taxon>
        <taxon>Magallana</taxon>
    </lineage>
</organism>